<dbReference type="FunFam" id="1.10.10.10:FF:000049">
    <property type="entry name" value="Heat-inducible transcription repressor HrcA"/>
    <property type="match status" value="1"/>
</dbReference>
<dbReference type="InterPro" id="IPR029016">
    <property type="entry name" value="GAF-like_dom_sf"/>
</dbReference>
<dbReference type="InterPro" id="IPR002571">
    <property type="entry name" value="HrcA"/>
</dbReference>
<dbReference type="InterPro" id="IPR023120">
    <property type="entry name" value="WHTH_transcript_rep_HrcA_IDD"/>
</dbReference>
<organism evidence="9 10">
    <name type="scientific">Thermoclostridium caenicola</name>
    <dbReference type="NCBI Taxonomy" id="659425"/>
    <lineage>
        <taxon>Bacteria</taxon>
        <taxon>Bacillati</taxon>
        <taxon>Bacillota</taxon>
        <taxon>Clostridia</taxon>
        <taxon>Eubacteriales</taxon>
        <taxon>Oscillospiraceae</taxon>
        <taxon>Thermoclostridium</taxon>
    </lineage>
</organism>
<evidence type="ECO:0000256" key="1">
    <source>
        <dbReference type="ARBA" id="ARBA00022491"/>
    </source>
</evidence>
<dbReference type="PIRSF" id="PIRSF005485">
    <property type="entry name" value="HrcA"/>
    <property type="match status" value="1"/>
</dbReference>
<dbReference type="NCBIfam" id="TIGR00331">
    <property type="entry name" value="hrcA"/>
    <property type="match status" value="1"/>
</dbReference>
<evidence type="ECO:0000256" key="4">
    <source>
        <dbReference type="ARBA" id="ARBA00023163"/>
    </source>
</evidence>
<evidence type="ECO:0000259" key="7">
    <source>
        <dbReference type="Pfam" id="PF01628"/>
    </source>
</evidence>
<comment type="similarity">
    <text evidence="6">Belongs to the HrcA family.</text>
</comment>
<accession>A0A1M6B9W1</accession>
<keyword evidence="4 6" id="KW-0804">Transcription</keyword>
<reference evidence="9 10" key="1">
    <citation type="submission" date="2016-11" db="EMBL/GenBank/DDBJ databases">
        <authorList>
            <person name="Varghese N."/>
            <person name="Submissions S."/>
        </authorList>
    </citation>
    <scope>NUCLEOTIDE SEQUENCE [LARGE SCALE GENOMIC DNA]</scope>
    <source>
        <strain evidence="9 10">DSM 19027</strain>
    </source>
</reference>
<evidence type="ECO:0000313" key="10">
    <source>
        <dbReference type="Proteomes" id="UP000324781"/>
    </source>
</evidence>
<keyword evidence="1 6" id="KW-0678">Repressor</keyword>
<evidence type="ECO:0000256" key="5">
    <source>
        <dbReference type="ARBA" id="ARBA00055319"/>
    </source>
</evidence>
<comment type="function">
    <text evidence="5 6">Negative regulator of class I heat shock genes (grpE-dnaK-dnaJ and groELS operons). Prevents heat-shock induction of these operons.</text>
</comment>
<keyword evidence="2 6" id="KW-0805">Transcription regulation</keyword>
<sequence length="351" mass="39432">MAWENELNDRKKNILKSIIDVYIQSAQPVGSRTIARKHDLGLGSATIRNEMADLEELGYITQPHTSAGRVPSDKGYRFYVDHLMQAYQLAQEEILQIRQAMEDRVEELNQLFKKACSIISSFTGYPTIVMSPQLSGTLIKSVQVVAIDDKHLLVVLVVEGGIVRNKMVRHNEMVDEGSLVRLTNVLNTRLAGKKLCNATVPLAADLTIVTHLPETLLTLVLDAVQECIRRIENIDVYLDGVTNLLNFPEFSDLLKAREVLELLHGQDVINTLVKRALNERKLQVRIGSENEIDPLKELSVVTTVYGHEGRSTGAISIIGPTRMTYGKVVSSILYIKELIDKEIMRIFDEEE</sequence>
<evidence type="ECO:0000256" key="2">
    <source>
        <dbReference type="ARBA" id="ARBA00023015"/>
    </source>
</evidence>
<name>A0A1M6B9W1_9FIRM</name>
<keyword evidence="10" id="KW-1185">Reference proteome</keyword>
<dbReference type="Gene3D" id="3.30.450.40">
    <property type="match status" value="1"/>
</dbReference>
<dbReference type="EMBL" id="FQZP01000002">
    <property type="protein sequence ID" value="SHI45534.1"/>
    <property type="molecule type" value="Genomic_DNA"/>
</dbReference>
<dbReference type="PANTHER" id="PTHR34824:SF1">
    <property type="entry name" value="HEAT-INDUCIBLE TRANSCRIPTION REPRESSOR HRCA"/>
    <property type="match status" value="1"/>
</dbReference>
<dbReference type="OrthoDB" id="9783139at2"/>
<evidence type="ECO:0000259" key="8">
    <source>
        <dbReference type="Pfam" id="PF03444"/>
    </source>
</evidence>
<dbReference type="InterPro" id="IPR021153">
    <property type="entry name" value="HrcA_C"/>
</dbReference>
<dbReference type="RefSeq" id="WP_149677519.1">
    <property type="nucleotide sequence ID" value="NZ_FQZP01000002.1"/>
</dbReference>
<dbReference type="Gene3D" id="3.30.390.60">
    <property type="entry name" value="Heat-inducible transcription repressor hrca homolog, domain 3"/>
    <property type="match status" value="1"/>
</dbReference>
<dbReference type="InterPro" id="IPR036388">
    <property type="entry name" value="WH-like_DNA-bd_sf"/>
</dbReference>
<dbReference type="InterPro" id="IPR036390">
    <property type="entry name" value="WH_DNA-bd_sf"/>
</dbReference>
<dbReference type="GO" id="GO:0003677">
    <property type="term" value="F:DNA binding"/>
    <property type="evidence" value="ECO:0007669"/>
    <property type="project" value="InterPro"/>
</dbReference>
<dbReference type="Pfam" id="PF01628">
    <property type="entry name" value="HrcA"/>
    <property type="match status" value="1"/>
</dbReference>
<evidence type="ECO:0000313" key="9">
    <source>
        <dbReference type="EMBL" id="SHI45534.1"/>
    </source>
</evidence>
<proteinExistence type="inferred from homology"/>
<evidence type="ECO:0000256" key="3">
    <source>
        <dbReference type="ARBA" id="ARBA00023016"/>
    </source>
</evidence>
<dbReference type="PANTHER" id="PTHR34824">
    <property type="entry name" value="HEAT-INDUCIBLE TRANSCRIPTION REPRESSOR HRCA"/>
    <property type="match status" value="1"/>
</dbReference>
<dbReference type="SUPFAM" id="SSF46785">
    <property type="entry name" value="Winged helix' DNA-binding domain"/>
    <property type="match status" value="1"/>
</dbReference>
<dbReference type="Pfam" id="PF03444">
    <property type="entry name" value="WHD_HrcA"/>
    <property type="match status" value="1"/>
</dbReference>
<gene>
    <name evidence="6" type="primary">hrcA</name>
    <name evidence="9" type="ORF">SAMN05444373_1002121</name>
</gene>
<dbReference type="HAMAP" id="MF_00081">
    <property type="entry name" value="HrcA"/>
    <property type="match status" value="1"/>
</dbReference>
<evidence type="ECO:0000256" key="6">
    <source>
        <dbReference type="HAMAP-Rule" id="MF_00081"/>
    </source>
</evidence>
<protein>
    <recommendedName>
        <fullName evidence="6">Heat-inducible transcription repressor HrcA</fullName>
    </recommendedName>
</protein>
<feature type="domain" description="Heat-inducible transcription repressor HrcA C-terminal" evidence="7">
    <location>
        <begin position="110"/>
        <end position="329"/>
    </location>
</feature>
<dbReference type="SUPFAM" id="SSF55781">
    <property type="entry name" value="GAF domain-like"/>
    <property type="match status" value="1"/>
</dbReference>
<dbReference type="Proteomes" id="UP000324781">
    <property type="component" value="Unassembled WGS sequence"/>
</dbReference>
<feature type="domain" description="Winged helix-turn-helix transcription repressor HrcA DNA-binding" evidence="8">
    <location>
        <begin position="7"/>
        <end position="77"/>
    </location>
</feature>
<keyword evidence="3 6" id="KW-0346">Stress response</keyword>
<dbReference type="InterPro" id="IPR005104">
    <property type="entry name" value="WHTH_HrcA_DNA-bd"/>
</dbReference>
<dbReference type="AlphaFoldDB" id="A0A1M6B9W1"/>
<dbReference type="Gene3D" id="1.10.10.10">
    <property type="entry name" value="Winged helix-like DNA-binding domain superfamily/Winged helix DNA-binding domain"/>
    <property type="match status" value="1"/>
</dbReference>
<dbReference type="GO" id="GO:0045892">
    <property type="term" value="P:negative regulation of DNA-templated transcription"/>
    <property type="evidence" value="ECO:0007669"/>
    <property type="project" value="UniProtKB-UniRule"/>
</dbReference>